<feature type="compositionally biased region" description="Basic and acidic residues" evidence="1">
    <location>
        <begin position="69"/>
        <end position="83"/>
    </location>
</feature>
<dbReference type="InterPro" id="IPR018247">
    <property type="entry name" value="EF_Hand_1_Ca_BS"/>
</dbReference>
<reference evidence="2" key="1">
    <citation type="submission" date="2016-11" db="UniProtKB">
        <authorList>
            <consortium name="WormBaseParasite"/>
        </authorList>
    </citation>
    <scope>IDENTIFICATION</scope>
    <source>
        <strain evidence="2">pt0022</strain>
    </source>
</reference>
<feature type="compositionally biased region" description="Acidic residues" evidence="1">
    <location>
        <begin position="84"/>
        <end position="95"/>
    </location>
</feature>
<feature type="region of interest" description="Disordered" evidence="1">
    <location>
        <begin position="69"/>
        <end position="112"/>
    </location>
</feature>
<evidence type="ECO:0000256" key="1">
    <source>
        <dbReference type="SAM" id="MobiDB-lite"/>
    </source>
</evidence>
<name>A0A1I8EFF6_WUCBA</name>
<sequence length="112" mass="13012">MHKTSDSRRFRSPDGLKSSVFKAIRNVRTTIEDDAENIRCPFAKMDDDDDNDLEIGDFRVFDSSKMNEEKKLTQKLQEKNYNEEEKEEGGGGEEGELNKGHNKIKKKMKKKQ</sequence>
<evidence type="ECO:0000313" key="2">
    <source>
        <dbReference type="WBParaSite" id="maker-PairedContig_1840-snap-gene-0.1-mRNA-1"/>
    </source>
</evidence>
<dbReference type="STRING" id="6293.A0A1I8EFF6"/>
<dbReference type="AlphaFoldDB" id="A0A1I8EFF6"/>
<dbReference type="WBParaSite" id="maker-PairedContig_1840-snap-gene-0.1-mRNA-1">
    <property type="protein sequence ID" value="maker-PairedContig_1840-snap-gene-0.1-mRNA-1"/>
    <property type="gene ID" value="maker-PairedContig_1840-snap-gene-0.1"/>
</dbReference>
<proteinExistence type="predicted"/>
<feature type="compositionally biased region" description="Basic residues" evidence="1">
    <location>
        <begin position="100"/>
        <end position="112"/>
    </location>
</feature>
<protein>
    <submittedName>
        <fullName evidence="2">Uncharacterized protein</fullName>
    </submittedName>
</protein>
<organism evidence="2">
    <name type="scientific">Wuchereria bancrofti</name>
    <dbReference type="NCBI Taxonomy" id="6293"/>
    <lineage>
        <taxon>Eukaryota</taxon>
        <taxon>Metazoa</taxon>
        <taxon>Ecdysozoa</taxon>
        <taxon>Nematoda</taxon>
        <taxon>Chromadorea</taxon>
        <taxon>Rhabditida</taxon>
        <taxon>Spirurina</taxon>
        <taxon>Spiruromorpha</taxon>
        <taxon>Filarioidea</taxon>
        <taxon>Onchocercidae</taxon>
        <taxon>Wuchereria</taxon>
    </lineage>
</organism>
<accession>A0A1I8EFF6</accession>
<dbReference type="PROSITE" id="PS00018">
    <property type="entry name" value="EF_HAND_1"/>
    <property type="match status" value="1"/>
</dbReference>